<dbReference type="InterPro" id="IPR050908">
    <property type="entry name" value="SmbC-like"/>
</dbReference>
<evidence type="ECO:0000259" key="1">
    <source>
        <dbReference type="SMART" id="SM00871"/>
    </source>
</evidence>
<dbReference type="PANTHER" id="PTHR40055">
    <property type="entry name" value="TRANSCRIPTIONAL REGULATOR YGIV-RELATED"/>
    <property type="match status" value="1"/>
</dbReference>
<dbReference type="InterPro" id="IPR011256">
    <property type="entry name" value="Reg_factor_effector_dom_sf"/>
</dbReference>
<dbReference type="SMART" id="SM00871">
    <property type="entry name" value="AraC_E_bind"/>
    <property type="match status" value="1"/>
</dbReference>
<dbReference type="SUPFAM" id="SSF55136">
    <property type="entry name" value="Probable bacterial effector-binding domain"/>
    <property type="match status" value="1"/>
</dbReference>
<dbReference type="EMBL" id="FOGL01000002">
    <property type="protein sequence ID" value="SER25490.1"/>
    <property type="molecule type" value="Genomic_DNA"/>
</dbReference>
<organism evidence="2 3">
    <name type="scientific">Gracilibacillus ureilyticus</name>
    <dbReference type="NCBI Taxonomy" id="531814"/>
    <lineage>
        <taxon>Bacteria</taxon>
        <taxon>Bacillati</taxon>
        <taxon>Bacillota</taxon>
        <taxon>Bacilli</taxon>
        <taxon>Bacillales</taxon>
        <taxon>Bacillaceae</taxon>
        <taxon>Gracilibacillus</taxon>
    </lineage>
</organism>
<evidence type="ECO:0000313" key="2">
    <source>
        <dbReference type="EMBL" id="SER25490.1"/>
    </source>
</evidence>
<dbReference type="Proteomes" id="UP000199687">
    <property type="component" value="Unassembled WGS sequence"/>
</dbReference>
<feature type="domain" description="AraC effector-binding" evidence="1">
    <location>
        <begin position="5"/>
        <end position="153"/>
    </location>
</feature>
<dbReference type="Gene3D" id="3.20.80.10">
    <property type="entry name" value="Regulatory factor, effector binding domain"/>
    <property type="match status" value="1"/>
</dbReference>
<keyword evidence="3" id="KW-1185">Reference proteome</keyword>
<evidence type="ECO:0000313" key="3">
    <source>
        <dbReference type="Proteomes" id="UP000199687"/>
    </source>
</evidence>
<dbReference type="InterPro" id="IPR029442">
    <property type="entry name" value="GyrI-like"/>
</dbReference>
<dbReference type="AlphaFoldDB" id="A0A1H9MP53"/>
<gene>
    <name evidence="2" type="ORF">SAMN04487944_10289</name>
</gene>
<proteinExistence type="predicted"/>
<dbReference type="PANTHER" id="PTHR40055:SF1">
    <property type="entry name" value="TRANSCRIPTIONAL REGULATOR YGIV-RELATED"/>
    <property type="match status" value="1"/>
</dbReference>
<dbReference type="InterPro" id="IPR010499">
    <property type="entry name" value="AraC_E-bd"/>
</dbReference>
<protein>
    <submittedName>
        <fullName evidence="2">DNA gyrase inhibitor GyrI</fullName>
    </submittedName>
</protein>
<accession>A0A1H9MP53</accession>
<dbReference type="STRING" id="531814.SAMN04487944_10289"/>
<dbReference type="Pfam" id="PF06445">
    <property type="entry name" value="GyrI-like"/>
    <property type="match status" value="1"/>
</dbReference>
<reference evidence="2 3" key="1">
    <citation type="submission" date="2016-10" db="EMBL/GenBank/DDBJ databases">
        <authorList>
            <person name="de Groot N.N."/>
        </authorList>
    </citation>
    <scope>NUCLEOTIDE SEQUENCE [LARGE SCALE GENOMIC DNA]</scope>
    <source>
        <strain evidence="2 3">CGMCC 1.7727</strain>
    </source>
</reference>
<name>A0A1H9MP53_9BACI</name>
<sequence length="154" mass="17574">MNDYMKWKVETLPDYRIAYMRRIGPYGPANTQVMEKLKKWAREENLLHHSTVLLAIPQDNPGITPPESCRFDACIVIPPDIQLDGSISVAEQPGGNYIINEVNHTAEHIQQAYSEIPLSLQSNGYQMDNKPIVERYIGDMNENPFCEICVPIKE</sequence>